<dbReference type="PANTHER" id="PTHR30388">
    <property type="entry name" value="ALDEHYDE OXIDOREDUCTASE MOLYBDENUM COFACTOR ASSEMBLY PROTEIN"/>
    <property type="match status" value="1"/>
</dbReference>
<keyword evidence="7" id="KW-1185">Reference proteome</keyword>
<feature type="domain" description="XdhC- CoxI" evidence="2">
    <location>
        <begin position="18"/>
        <end position="81"/>
    </location>
</feature>
<dbReference type="InterPro" id="IPR052698">
    <property type="entry name" value="MoCofactor_Util/Proc"/>
</dbReference>
<evidence type="ECO:0000256" key="1">
    <source>
        <dbReference type="SAM" id="MobiDB-lite"/>
    </source>
</evidence>
<dbReference type="PANTHER" id="PTHR30388:SF6">
    <property type="entry name" value="XANTHINE DEHYDROGENASE SUBUNIT A-RELATED"/>
    <property type="match status" value="1"/>
</dbReference>
<evidence type="ECO:0000313" key="7">
    <source>
        <dbReference type="Proteomes" id="UP001570846"/>
    </source>
</evidence>
<protein>
    <submittedName>
        <fullName evidence="4">XdhC family protein</fullName>
    </submittedName>
</protein>
<dbReference type="Pfam" id="PF02625">
    <property type="entry name" value="XdhC_CoxI"/>
    <property type="match status" value="1"/>
</dbReference>
<evidence type="ECO:0000313" key="5">
    <source>
        <dbReference type="EMBL" id="MFA1773040.1"/>
    </source>
</evidence>
<dbReference type="InterPro" id="IPR003777">
    <property type="entry name" value="XdhC_CoxI"/>
</dbReference>
<dbReference type="RefSeq" id="WP_149098265.1">
    <property type="nucleotide sequence ID" value="NZ_BMMG01000003.1"/>
</dbReference>
<feature type="compositionally biased region" description="Polar residues" evidence="1">
    <location>
        <begin position="371"/>
        <end position="380"/>
    </location>
</feature>
<evidence type="ECO:0000313" key="6">
    <source>
        <dbReference type="Proteomes" id="UP000323866"/>
    </source>
</evidence>
<dbReference type="Pfam" id="PF13478">
    <property type="entry name" value="XdhC_C"/>
    <property type="match status" value="1"/>
</dbReference>
<dbReference type="Proteomes" id="UP000323866">
    <property type="component" value="Unassembled WGS sequence"/>
</dbReference>
<sequence>MKELQDIVAAYQRHQNLGQKTALATVVHVEGSSYRRPGARMLVAETGELTGAISGGCLEGDALRKARLAMSQGKPALVTYDTMDEEDATLGVGLGCNGIIHILIEPILPGSENHPLMFLQMVTSKREAAVLVTFFSLEDRQAEQPGSTILYLGKEWFFSQPVPEEVWLRVQQDAPQALRQRTSLLTSYSLAGASLSAFVEVLQPGPSLVICGAGNDVMPLVNMAALLGWPTTVFDGRANYAIAERFPKATKVLVAKPEHVLEQVPLEEQTVFLLLTHNYNYDLAMLRQLLPLPVPYIGVLGPKKKLNRLLQELQEEGMSLPEEQLQRVYGPTGLDLGAETAEEIALSILAEIKTVFSHGTGGSLREKKQPIHSSTQPAEA</sequence>
<reference evidence="5 7" key="3">
    <citation type="submission" date="2024-08" db="EMBL/GenBank/DDBJ databases">
        <authorList>
            <person name="Wei W."/>
        </authorList>
    </citation>
    <scope>NUCLEOTIDE SEQUENCE [LARGE SCALE GENOMIC DNA]</scope>
    <source>
        <strain evidence="5 7">XU2</strain>
    </source>
</reference>
<evidence type="ECO:0000313" key="4">
    <source>
        <dbReference type="EMBL" id="KAA6434321.1"/>
    </source>
</evidence>
<dbReference type="EMBL" id="VKKZ01000020">
    <property type="protein sequence ID" value="KAA6434321.1"/>
    <property type="molecule type" value="Genomic_DNA"/>
</dbReference>
<dbReference type="InterPro" id="IPR027051">
    <property type="entry name" value="XdhC_Rossmann_dom"/>
</dbReference>
<gene>
    <name evidence="5" type="ORF">ACD591_17200</name>
    <name evidence="4" type="ORF">FOE74_08935</name>
</gene>
<dbReference type="Gene3D" id="3.40.50.720">
    <property type="entry name" value="NAD(P)-binding Rossmann-like Domain"/>
    <property type="match status" value="1"/>
</dbReference>
<evidence type="ECO:0000259" key="3">
    <source>
        <dbReference type="Pfam" id="PF13478"/>
    </source>
</evidence>
<reference evidence="4 6" key="2">
    <citation type="submission" date="2019-09" db="EMBL/GenBank/DDBJ databases">
        <title>A bacterium isolated from glacier soil.</title>
        <authorList>
            <person name="Liu Q."/>
        </authorList>
    </citation>
    <scope>NUCLEOTIDE SEQUENCE [LARGE SCALE GENOMIC DNA]</scope>
    <source>
        <strain evidence="4 6">MDT1-10-3</strain>
    </source>
</reference>
<name>A0A5M8QGP9_9BACT</name>
<dbReference type="Proteomes" id="UP001570846">
    <property type="component" value="Unassembled WGS sequence"/>
</dbReference>
<proteinExistence type="predicted"/>
<dbReference type="OrthoDB" id="9773039at2"/>
<reference evidence="4 6" key="1">
    <citation type="submission" date="2019-07" db="EMBL/GenBank/DDBJ databases">
        <authorList>
            <person name="Qu J.-H."/>
        </authorList>
    </citation>
    <scope>NUCLEOTIDE SEQUENCE [LARGE SCALE GENOMIC DNA]</scope>
    <source>
        <strain evidence="4 6">MDT1-10-3</strain>
    </source>
</reference>
<dbReference type="EMBL" id="JBGOGF010000010">
    <property type="protein sequence ID" value="MFA1773040.1"/>
    <property type="molecule type" value="Genomic_DNA"/>
</dbReference>
<feature type="region of interest" description="Disordered" evidence="1">
    <location>
        <begin position="360"/>
        <end position="380"/>
    </location>
</feature>
<comment type="caution">
    <text evidence="4">The sequence shown here is derived from an EMBL/GenBank/DDBJ whole genome shotgun (WGS) entry which is preliminary data.</text>
</comment>
<evidence type="ECO:0000259" key="2">
    <source>
        <dbReference type="Pfam" id="PF02625"/>
    </source>
</evidence>
<accession>A0A5M8QGP9</accession>
<organism evidence="4 6">
    <name type="scientific">Rufibacter glacialis</name>
    <dbReference type="NCBI Taxonomy" id="1259555"/>
    <lineage>
        <taxon>Bacteria</taxon>
        <taxon>Pseudomonadati</taxon>
        <taxon>Bacteroidota</taxon>
        <taxon>Cytophagia</taxon>
        <taxon>Cytophagales</taxon>
        <taxon>Hymenobacteraceae</taxon>
        <taxon>Rufibacter</taxon>
    </lineage>
</organism>
<dbReference type="AlphaFoldDB" id="A0A5M8QGP9"/>
<feature type="domain" description="XdhC Rossmann" evidence="3">
    <location>
        <begin position="208"/>
        <end position="352"/>
    </location>
</feature>